<evidence type="ECO:0000256" key="8">
    <source>
        <dbReference type="ARBA" id="ARBA00022989"/>
    </source>
</evidence>
<evidence type="ECO:0000256" key="3">
    <source>
        <dbReference type="ARBA" id="ARBA00022448"/>
    </source>
</evidence>
<dbReference type="AlphaFoldDB" id="A0A2Z3GRN9"/>
<keyword evidence="9" id="KW-0472">Membrane</keyword>
<comment type="subcellular location">
    <subcellularLocation>
        <location evidence="1">Cell inner membrane</location>
        <topology evidence="1">Single-pass membrane protein</topology>
        <orientation evidence="1">Periplasmic side</orientation>
    </subcellularLocation>
</comment>
<keyword evidence="10" id="KW-0732">Signal</keyword>
<evidence type="ECO:0000256" key="5">
    <source>
        <dbReference type="ARBA" id="ARBA00022519"/>
    </source>
</evidence>
<dbReference type="NCBIfam" id="TIGR01352">
    <property type="entry name" value="tonB_Cterm"/>
    <property type="match status" value="1"/>
</dbReference>
<evidence type="ECO:0000313" key="13">
    <source>
        <dbReference type="Proteomes" id="UP000245999"/>
    </source>
</evidence>
<feature type="signal peptide" evidence="10">
    <location>
        <begin position="1"/>
        <end position="18"/>
    </location>
</feature>
<dbReference type="KEGG" id="hnv:DDQ68_00080"/>
<evidence type="ECO:0000256" key="6">
    <source>
        <dbReference type="ARBA" id="ARBA00022692"/>
    </source>
</evidence>
<evidence type="ECO:0000313" key="12">
    <source>
        <dbReference type="EMBL" id="AWM31320.1"/>
    </source>
</evidence>
<dbReference type="InterPro" id="IPR006260">
    <property type="entry name" value="TonB/TolA_C"/>
</dbReference>
<dbReference type="OrthoDB" id="1039448at2"/>
<evidence type="ECO:0000256" key="1">
    <source>
        <dbReference type="ARBA" id="ARBA00004383"/>
    </source>
</evidence>
<evidence type="ECO:0000256" key="10">
    <source>
        <dbReference type="SAM" id="SignalP"/>
    </source>
</evidence>
<keyword evidence="4" id="KW-1003">Cell membrane</keyword>
<dbReference type="Pfam" id="PF03544">
    <property type="entry name" value="TonB_C"/>
    <property type="match status" value="1"/>
</dbReference>
<dbReference type="GO" id="GO:0015031">
    <property type="term" value="P:protein transport"/>
    <property type="evidence" value="ECO:0007669"/>
    <property type="project" value="UniProtKB-KW"/>
</dbReference>
<proteinExistence type="inferred from homology"/>
<evidence type="ECO:0000256" key="2">
    <source>
        <dbReference type="ARBA" id="ARBA00006555"/>
    </source>
</evidence>
<feature type="domain" description="TonB C-terminal" evidence="11">
    <location>
        <begin position="58"/>
        <end position="149"/>
    </location>
</feature>
<evidence type="ECO:0000256" key="9">
    <source>
        <dbReference type="ARBA" id="ARBA00023136"/>
    </source>
</evidence>
<dbReference type="Gene3D" id="3.30.1150.10">
    <property type="match status" value="1"/>
</dbReference>
<dbReference type="Proteomes" id="UP000245999">
    <property type="component" value="Chromosome"/>
</dbReference>
<keyword evidence="3" id="KW-0813">Transport</keyword>
<dbReference type="GO" id="GO:0031992">
    <property type="term" value="F:energy transducer activity"/>
    <property type="evidence" value="ECO:0007669"/>
    <property type="project" value="TreeGrafter"/>
</dbReference>
<protein>
    <recommendedName>
        <fullName evidence="11">TonB C-terminal domain-containing protein</fullName>
    </recommendedName>
</protein>
<dbReference type="InterPro" id="IPR051045">
    <property type="entry name" value="TonB-dependent_transducer"/>
</dbReference>
<gene>
    <name evidence="12" type="ORF">DDQ68_00080</name>
</gene>
<sequence length="149" mass="16284">MKSKFTLGIMLVASPGLARVGQAQVINQSLVAETSGGSVAPGAPAVRTFADEMPAFPGGDVAFHHYLAEKIKYPAEAWRRNQPGTVYMRFVVGEQGRIGDAEVARGCGHSFDEKAIRLVRLMPWWTPGRQDGQPVRVARTLPIIFSIRH</sequence>
<reference evidence="13" key="1">
    <citation type="submission" date="2018-04" db="EMBL/GenBank/DDBJ databases">
        <title>Complete genome of Antarctic heterotrophic bacterium Hymenobacter nivis.</title>
        <authorList>
            <person name="Terashima M."/>
        </authorList>
    </citation>
    <scope>NUCLEOTIDE SEQUENCE [LARGE SCALE GENOMIC DNA]</scope>
    <source>
        <strain evidence="13">NBRC 111535</strain>
    </source>
</reference>
<organism evidence="12 13">
    <name type="scientific">Hymenobacter nivis</name>
    <dbReference type="NCBI Taxonomy" id="1850093"/>
    <lineage>
        <taxon>Bacteria</taxon>
        <taxon>Pseudomonadati</taxon>
        <taxon>Bacteroidota</taxon>
        <taxon>Cytophagia</taxon>
        <taxon>Cytophagales</taxon>
        <taxon>Hymenobacteraceae</taxon>
        <taxon>Hymenobacter</taxon>
    </lineage>
</organism>
<evidence type="ECO:0000259" key="11">
    <source>
        <dbReference type="PROSITE" id="PS52015"/>
    </source>
</evidence>
<keyword evidence="13" id="KW-1185">Reference proteome</keyword>
<keyword evidence="8" id="KW-1133">Transmembrane helix</keyword>
<dbReference type="PANTHER" id="PTHR33446">
    <property type="entry name" value="PROTEIN TONB-RELATED"/>
    <property type="match status" value="1"/>
</dbReference>
<dbReference type="InterPro" id="IPR037682">
    <property type="entry name" value="TonB_C"/>
</dbReference>
<evidence type="ECO:0000256" key="4">
    <source>
        <dbReference type="ARBA" id="ARBA00022475"/>
    </source>
</evidence>
<feature type="chain" id="PRO_5016450493" description="TonB C-terminal domain-containing protein" evidence="10">
    <location>
        <begin position="19"/>
        <end position="149"/>
    </location>
</feature>
<keyword evidence="5" id="KW-0997">Cell inner membrane</keyword>
<dbReference type="EMBL" id="CP029145">
    <property type="protein sequence ID" value="AWM31320.1"/>
    <property type="molecule type" value="Genomic_DNA"/>
</dbReference>
<keyword evidence="6" id="KW-0812">Transmembrane</keyword>
<name>A0A2Z3GRN9_9BACT</name>
<dbReference type="GO" id="GO:0098797">
    <property type="term" value="C:plasma membrane protein complex"/>
    <property type="evidence" value="ECO:0007669"/>
    <property type="project" value="TreeGrafter"/>
</dbReference>
<accession>A0A2Z3GRN9</accession>
<dbReference type="GO" id="GO:0055085">
    <property type="term" value="P:transmembrane transport"/>
    <property type="evidence" value="ECO:0007669"/>
    <property type="project" value="InterPro"/>
</dbReference>
<dbReference type="PANTHER" id="PTHR33446:SF2">
    <property type="entry name" value="PROTEIN TONB"/>
    <property type="match status" value="1"/>
</dbReference>
<evidence type="ECO:0000256" key="7">
    <source>
        <dbReference type="ARBA" id="ARBA00022927"/>
    </source>
</evidence>
<dbReference type="PROSITE" id="PS52015">
    <property type="entry name" value="TONB_CTD"/>
    <property type="match status" value="1"/>
</dbReference>
<keyword evidence="7" id="KW-0653">Protein transport</keyword>
<comment type="similarity">
    <text evidence="2">Belongs to the TonB family.</text>
</comment>
<dbReference type="SUPFAM" id="SSF74653">
    <property type="entry name" value="TolA/TonB C-terminal domain"/>
    <property type="match status" value="1"/>
</dbReference>